<proteinExistence type="predicted"/>
<keyword evidence="2" id="KW-1185">Reference proteome</keyword>
<sequence length="85" mass="8704">MQGIKINTRPLGQAVLGGAFRDAFSAGNLDKASFRTVGGQTVTDPVVAPPDAEGAALVEAATHADLGSYGQEARSSCPLAMILFK</sequence>
<gene>
    <name evidence="1" type="ORF">PG994_014578</name>
</gene>
<dbReference type="RefSeq" id="XP_066709116.1">
    <property type="nucleotide sequence ID" value="XM_066865987.1"/>
</dbReference>
<name>A0ABR1T6D7_9PEZI</name>
<organism evidence="1 2">
    <name type="scientific">Apiospora phragmitis</name>
    <dbReference type="NCBI Taxonomy" id="2905665"/>
    <lineage>
        <taxon>Eukaryota</taxon>
        <taxon>Fungi</taxon>
        <taxon>Dikarya</taxon>
        <taxon>Ascomycota</taxon>
        <taxon>Pezizomycotina</taxon>
        <taxon>Sordariomycetes</taxon>
        <taxon>Xylariomycetidae</taxon>
        <taxon>Amphisphaeriales</taxon>
        <taxon>Apiosporaceae</taxon>
        <taxon>Apiospora</taxon>
    </lineage>
</organism>
<evidence type="ECO:0000313" key="2">
    <source>
        <dbReference type="Proteomes" id="UP001480595"/>
    </source>
</evidence>
<dbReference type="Proteomes" id="UP001480595">
    <property type="component" value="Unassembled WGS sequence"/>
</dbReference>
<protein>
    <submittedName>
        <fullName evidence="1">Uncharacterized protein</fullName>
    </submittedName>
</protein>
<dbReference type="EMBL" id="JAQQWL010000015">
    <property type="protein sequence ID" value="KAK8041571.1"/>
    <property type="molecule type" value="Genomic_DNA"/>
</dbReference>
<evidence type="ECO:0000313" key="1">
    <source>
        <dbReference type="EMBL" id="KAK8041571.1"/>
    </source>
</evidence>
<reference evidence="1 2" key="1">
    <citation type="submission" date="2023-01" db="EMBL/GenBank/DDBJ databases">
        <title>Analysis of 21 Apiospora genomes using comparative genomics revels a genus with tremendous synthesis potential of carbohydrate active enzymes and secondary metabolites.</title>
        <authorList>
            <person name="Sorensen T."/>
        </authorList>
    </citation>
    <scope>NUCLEOTIDE SEQUENCE [LARGE SCALE GENOMIC DNA]</scope>
    <source>
        <strain evidence="1 2">CBS 135458</strain>
    </source>
</reference>
<comment type="caution">
    <text evidence="1">The sequence shown here is derived from an EMBL/GenBank/DDBJ whole genome shotgun (WGS) entry which is preliminary data.</text>
</comment>
<dbReference type="GeneID" id="92099050"/>
<accession>A0ABR1T6D7</accession>